<keyword evidence="4" id="KW-1185">Reference proteome</keyword>
<dbReference type="OrthoDB" id="8885859at2"/>
<feature type="chain" id="PRO_5011625273" evidence="1">
    <location>
        <begin position="33"/>
        <end position="261"/>
    </location>
</feature>
<feature type="domain" description="Putative auto-transporter adhesin head GIN" evidence="2">
    <location>
        <begin position="59"/>
        <end position="241"/>
    </location>
</feature>
<sequence>MAVSNKVASAVRNALLAASALAVVVPAVTAQAGPLNWLRGGEHVQGSGKVTKQTREMGHFTGLALAVPGEVEVRLGANESVTIETDDNLQALVETAIENGTLRIRPVRRDLRLDTRNMKVVVQARNVDRISVGGSGSVDAENLKAAKLQFDVGGSGSINVRGMESEAVAVSLGGSGSLKASGNTGRLQVSIGGSGKVQTDKLEARDVSVSIGGSGRATVWAKQSLNLSVAGSGDIGYYGDPQLSKSIMGSGSVKRLGAAPQ</sequence>
<dbReference type="PANTHER" id="PTHR39200:SF1">
    <property type="entry name" value="AUTO-TRANSPORTER ADHESIN HEAD GIN DOMAIN-CONTAINING PROTEIN-RELATED"/>
    <property type="match status" value="1"/>
</dbReference>
<dbReference type="Gene3D" id="2.160.20.120">
    <property type="match status" value="1"/>
</dbReference>
<dbReference type="STRING" id="1035707.SAMN05216552_1010120"/>
<dbReference type="PANTHER" id="PTHR39200">
    <property type="entry name" value="HYPOTHETICAL EXPORTED PROTEIN"/>
    <property type="match status" value="1"/>
</dbReference>
<protein>
    <submittedName>
        <fullName evidence="3">Putative auto-transporter adhesin, head GIN domain</fullName>
    </submittedName>
</protein>
<evidence type="ECO:0000313" key="4">
    <source>
        <dbReference type="Proteomes" id="UP000199391"/>
    </source>
</evidence>
<gene>
    <name evidence="3" type="ORF">SAMN05216552_1010120</name>
</gene>
<evidence type="ECO:0000259" key="2">
    <source>
        <dbReference type="Pfam" id="PF10988"/>
    </source>
</evidence>
<name>A0A1I7J718_9BURK</name>
<dbReference type="InterPro" id="IPR021255">
    <property type="entry name" value="DUF2807"/>
</dbReference>
<dbReference type="RefSeq" id="WP_093555963.1">
    <property type="nucleotide sequence ID" value="NZ_FPBO01000010.1"/>
</dbReference>
<dbReference type="Pfam" id="PF10988">
    <property type="entry name" value="DUF2807"/>
    <property type="match status" value="1"/>
</dbReference>
<dbReference type="Proteomes" id="UP000199391">
    <property type="component" value="Unassembled WGS sequence"/>
</dbReference>
<feature type="signal peptide" evidence="1">
    <location>
        <begin position="1"/>
        <end position="32"/>
    </location>
</feature>
<keyword evidence="1" id="KW-0732">Signal</keyword>
<reference evidence="4" key="1">
    <citation type="submission" date="2016-10" db="EMBL/GenBank/DDBJ databases">
        <authorList>
            <person name="Varghese N."/>
            <person name="Submissions S."/>
        </authorList>
    </citation>
    <scope>NUCLEOTIDE SEQUENCE [LARGE SCALE GENOMIC DNA]</scope>
    <source>
        <strain evidence="4">CGMCC 1.11014</strain>
    </source>
</reference>
<dbReference type="AlphaFoldDB" id="A0A1I7J718"/>
<organism evidence="3 4">
    <name type="scientific">Pseudoduganella namucuonensis</name>
    <dbReference type="NCBI Taxonomy" id="1035707"/>
    <lineage>
        <taxon>Bacteria</taxon>
        <taxon>Pseudomonadati</taxon>
        <taxon>Pseudomonadota</taxon>
        <taxon>Betaproteobacteria</taxon>
        <taxon>Burkholderiales</taxon>
        <taxon>Oxalobacteraceae</taxon>
        <taxon>Telluria group</taxon>
        <taxon>Pseudoduganella</taxon>
    </lineage>
</organism>
<evidence type="ECO:0000313" key="3">
    <source>
        <dbReference type="EMBL" id="SFU80999.1"/>
    </source>
</evidence>
<evidence type="ECO:0000256" key="1">
    <source>
        <dbReference type="SAM" id="SignalP"/>
    </source>
</evidence>
<dbReference type="EMBL" id="FPBO01000010">
    <property type="protein sequence ID" value="SFU80999.1"/>
    <property type="molecule type" value="Genomic_DNA"/>
</dbReference>
<proteinExistence type="predicted"/>
<accession>A0A1I7J718</accession>